<organism evidence="1">
    <name type="scientific">Siphoviridae sp. ctcx61</name>
    <dbReference type="NCBI Taxonomy" id="2825575"/>
    <lineage>
        <taxon>Viruses</taxon>
        <taxon>Duplodnaviria</taxon>
        <taxon>Heunggongvirae</taxon>
        <taxon>Uroviricota</taxon>
        <taxon>Caudoviricetes</taxon>
    </lineage>
</organism>
<name>A0A8S5TWT5_9CAUD</name>
<evidence type="ECO:0000313" key="1">
    <source>
        <dbReference type="EMBL" id="DAF86639.1"/>
    </source>
</evidence>
<proteinExistence type="predicted"/>
<dbReference type="EMBL" id="BK015949">
    <property type="protein sequence ID" value="DAF86639.1"/>
    <property type="molecule type" value="Genomic_DNA"/>
</dbReference>
<protein>
    <submittedName>
        <fullName evidence="1">Uncharacterized protein</fullName>
    </submittedName>
</protein>
<sequence length="53" mass="6170">MNNKCDNINCIYHKTCLIDNFNRDKKCTGNLSIKNPQHPSYQAITRGNDEKKE</sequence>
<reference evidence="1" key="1">
    <citation type="journal article" date="2021" name="Proc. Natl. Acad. Sci. U.S.A.">
        <title>A Catalog of Tens of Thousands of Viruses from Human Metagenomes Reveals Hidden Associations with Chronic Diseases.</title>
        <authorList>
            <person name="Tisza M.J."/>
            <person name="Buck C.B."/>
        </authorList>
    </citation>
    <scope>NUCLEOTIDE SEQUENCE</scope>
    <source>
        <strain evidence="1">Ctcx61</strain>
    </source>
</reference>
<accession>A0A8S5TWT5</accession>